<proteinExistence type="predicted"/>
<dbReference type="GO" id="GO:0008270">
    <property type="term" value="F:zinc ion binding"/>
    <property type="evidence" value="ECO:0007669"/>
    <property type="project" value="UniProtKB-KW"/>
</dbReference>
<evidence type="ECO:0000256" key="2">
    <source>
        <dbReference type="ARBA" id="ARBA00022771"/>
    </source>
</evidence>
<evidence type="ECO:0000313" key="8">
    <source>
        <dbReference type="EMBL" id="VFT86668.1"/>
    </source>
</evidence>
<dbReference type="InterPro" id="IPR017455">
    <property type="entry name" value="Znf_FYVE-rel"/>
</dbReference>
<keyword evidence="9" id="KW-1185">Reference proteome</keyword>
<dbReference type="PANTHER" id="PTHR13510">
    <property type="entry name" value="FYVE-FINGER-CONTAINING RAB5 EFFECTOR PROTEIN RABENOSYN-5-RELATED"/>
    <property type="match status" value="1"/>
</dbReference>
<keyword evidence="2 4" id="KW-0863">Zinc-finger</keyword>
<dbReference type="CDD" id="cd00065">
    <property type="entry name" value="FYVE_like_SF"/>
    <property type="match status" value="1"/>
</dbReference>
<reference evidence="7" key="2">
    <citation type="submission" date="2019-06" db="EMBL/GenBank/DDBJ databases">
        <title>Genomics analysis of Aphanomyces spp. identifies a new class of oomycete effector associated with host adaptation.</title>
        <authorList>
            <person name="Gaulin E."/>
        </authorList>
    </citation>
    <scope>NUCLEOTIDE SEQUENCE</scope>
    <source>
        <strain evidence="7">CBS 578.67</strain>
    </source>
</reference>
<dbReference type="OrthoDB" id="5403181at2759"/>
<dbReference type="Gene3D" id="3.30.40.10">
    <property type="entry name" value="Zinc/RING finger domain, C3HC4 (zinc finger)"/>
    <property type="match status" value="1"/>
</dbReference>
<protein>
    <submittedName>
        <fullName evidence="8">Aste57867_9789 protein</fullName>
    </submittedName>
</protein>
<evidence type="ECO:0000256" key="4">
    <source>
        <dbReference type="PROSITE-ProRule" id="PRU00091"/>
    </source>
</evidence>
<evidence type="ECO:0000313" key="7">
    <source>
        <dbReference type="EMBL" id="KAF0699644.1"/>
    </source>
</evidence>
<dbReference type="InterPro" id="IPR013083">
    <property type="entry name" value="Znf_RING/FYVE/PHD"/>
</dbReference>
<dbReference type="AlphaFoldDB" id="A0A485KNR7"/>
<gene>
    <name evidence="8" type="primary">Aste57867_9789</name>
    <name evidence="7" type="ORF">As57867_009750</name>
    <name evidence="8" type="ORF">ASTE57867_9789</name>
</gene>
<evidence type="ECO:0000256" key="5">
    <source>
        <dbReference type="SAM" id="MobiDB-lite"/>
    </source>
</evidence>
<dbReference type="InterPro" id="IPR011011">
    <property type="entry name" value="Znf_FYVE_PHD"/>
</dbReference>
<keyword evidence="1" id="KW-0479">Metal-binding</keyword>
<evidence type="ECO:0000259" key="6">
    <source>
        <dbReference type="PROSITE" id="PS50178"/>
    </source>
</evidence>
<feature type="region of interest" description="Disordered" evidence="5">
    <location>
        <begin position="365"/>
        <end position="394"/>
    </location>
</feature>
<reference evidence="8 9" key="1">
    <citation type="submission" date="2019-03" db="EMBL/GenBank/DDBJ databases">
        <authorList>
            <person name="Gaulin E."/>
            <person name="Dumas B."/>
        </authorList>
    </citation>
    <scope>NUCLEOTIDE SEQUENCE [LARGE SCALE GENOMIC DNA]</scope>
    <source>
        <strain evidence="8">CBS 568.67</strain>
    </source>
</reference>
<dbReference type="SUPFAM" id="SSF55961">
    <property type="entry name" value="Bet v1-like"/>
    <property type="match status" value="1"/>
</dbReference>
<dbReference type="Proteomes" id="UP000332933">
    <property type="component" value="Unassembled WGS sequence"/>
</dbReference>
<name>A0A485KNR7_9STRA</name>
<dbReference type="InterPro" id="IPR023393">
    <property type="entry name" value="START-like_dom_sf"/>
</dbReference>
<dbReference type="PROSITE" id="PS50178">
    <property type="entry name" value="ZF_FYVE"/>
    <property type="match status" value="1"/>
</dbReference>
<dbReference type="PANTHER" id="PTHR13510:SF44">
    <property type="entry name" value="RABENOSYN-5"/>
    <property type="match status" value="1"/>
</dbReference>
<evidence type="ECO:0000256" key="1">
    <source>
        <dbReference type="ARBA" id="ARBA00022723"/>
    </source>
</evidence>
<dbReference type="InterPro" id="IPR052727">
    <property type="entry name" value="Rab4/Rab5_effector"/>
</dbReference>
<sequence length="451" mass="50822">MPVHALPLPQGFFRCPPLTPDDIRKCTELGESISADLIRSAQLQGGPIRWVLNSGSSESELQIYSGDDPTAPRGVRTFCAVTQVKATTDDVAAHFRTNTTEEYRAFCRQYAVDIQDALLLYTIAKPTAAFPRHNIAIKWAAYDIFGVPFGVKLRDSVFLECHHDCDVQGRRGWVRSIKSIDLSCCPDLQATLNLVRGSFYRVGMVAMETDVPGVLQVTCVMQIDFQSKLPSFFVTAAVHRWMRGLGMFQMALWERKLAHGRFLTDDKLIPQDARGRCFLCQRRFGPFLAKESCRKCGQVVCRNCCRDWRVALRPGDTHHVPACICFVCTKRKVAPAPPKTPTTTATRTMQSTMLHPSPLDLHVGADQPPRWPPELVVSREHQPPSRRRGASLPQPMYAAQWRAEISEESLLAAQRHFNFQTSGDVYSRTRNRSNPERWSNIGDVPPESLKR</sequence>
<keyword evidence="3" id="KW-0862">Zinc</keyword>
<accession>A0A485KNR7</accession>
<feature type="domain" description="FYVE-type" evidence="6">
    <location>
        <begin position="271"/>
        <end position="333"/>
    </location>
</feature>
<dbReference type="SUPFAM" id="SSF57903">
    <property type="entry name" value="FYVE/PHD zinc finger"/>
    <property type="match status" value="1"/>
</dbReference>
<feature type="region of interest" description="Disordered" evidence="5">
    <location>
        <begin position="420"/>
        <end position="451"/>
    </location>
</feature>
<dbReference type="Gene3D" id="3.30.530.20">
    <property type="match status" value="1"/>
</dbReference>
<dbReference type="EMBL" id="CAADRA010005185">
    <property type="protein sequence ID" value="VFT86668.1"/>
    <property type="molecule type" value="Genomic_DNA"/>
</dbReference>
<organism evidence="8 9">
    <name type="scientific">Aphanomyces stellatus</name>
    <dbReference type="NCBI Taxonomy" id="120398"/>
    <lineage>
        <taxon>Eukaryota</taxon>
        <taxon>Sar</taxon>
        <taxon>Stramenopiles</taxon>
        <taxon>Oomycota</taxon>
        <taxon>Saprolegniomycetes</taxon>
        <taxon>Saprolegniales</taxon>
        <taxon>Verrucalvaceae</taxon>
        <taxon>Aphanomyces</taxon>
    </lineage>
</organism>
<evidence type="ECO:0000256" key="3">
    <source>
        <dbReference type="ARBA" id="ARBA00022833"/>
    </source>
</evidence>
<evidence type="ECO:0000313" key="9">
    <source>
        <dbReference type="Proteomes" id="UP000332933"/>
    </source>
</evidence>
<dbReference type="EMBL" id="VJMH01005164">
    <property type="protein sequence ID" value="KAF0699644.1"/>
    <property type="molecule type" value="Genomic_DNA"/>
</dbReference>